<evidence type="ECO:0000256" key="5">
    <source>
        <dbReference type="ARBA" id="ARBA00022777"/>
    </source>
</evidence>
<dbReference type="PRINTS" id="PR00473">
    <property type="entry name" value="GALCTOKINASE"/>
</dbReference>
<keyword evidence="5" id="KW-0418">Kinase</keyword>
<evidence type="ECO:0000256" key="8">
    <source>
        <dbReference type="ARBA" id="ARBA00023277"/>
    </source>
</evidence>
<dbReference type="FunFam" id="3.30.70.890:FF:000001">
    <property type="entry name" value="Galactokinase"/>
    <property type="match status" value="1"/>
</dbReference>
<reference evidence="11" key="1">
    <citation type="journal article" date="2014" name="Front. Microbiol.">
        <title>High frequency of phylogenetically diverse reductive dehalogenase-homologous genes in deep subseafloor sedimentary metagenomes.</title>
        <authorList>
            <person name="Kawai M."/>
            <person name="Futagami T."/>
            <person name="Toyoda A."/>
            <person name="Takaki Y."/>
            <person name="Nishi S."/>
            <person name="Hori S."/>
            <person name="Arai W."/>
            <person name="Tsubouchi T."/>
            <person name="Morono Y."/>
            <person name="Uchiyama I."/>
            <person name="Ito T."/>
            <person name="Fujiyama A."/>
            <person name="Inagaki F."/>
            <person name="Takami H."/>
        </authorList>
    </citation>
    <scope>NUCLEOTIDE SEQUENCE</scope>
    <source>
        <strain evidence="11">Expedition CK06-06</strain>
    </source>
</reference>
<comment type="caution">
    <text evidence="11">The sequence shown here is derived from an EMBL/GenBank/DDBJ whole genome shotgun (WGS) entry which is preliminary data.</text>
</comment>
<keyword evidence="3" id="KW-0479">Metal-binding</keyword>
<dbReference type="GO" id="GO:0046872">
    <property type="term" value="F:metal ion binding"/>
    <property type="evidence" value="ECO:0007669"/>
    <property type="project" value="UniProtKB-KW"/>
</dbReference>
<dbReference type="InterPro" id="IPR013750">
    <property type="entry name" value="GHMP_kinase_C_dom"/>
</dbReference>
<evidence type="ECO:0000256" key="1">
    <source>
        <dbReference type="ARBA" id="ARBA00006566"/>
    </source>
</evidence>
<keyword evidence="7" id="KW-0460">Magnesium</keyword>
<feature type="non-terminal residue" evidence="11">
    <location>
        <position position="270"/>
    </location>
</feature>
<dbReference type="InterPro" id="IPR014721">
    <property type="entry name" value="Ribsml_uS5_D2-typ_fold_subgr"/>
</dbReference>
<dbReference type="InterPro" id="IPR000705">
    <property type="entry name" value="Galactokinase"/>
</dbReference>
<evidence type="ECO:0000259" key="10">
    <source>
        <dbReference type="Pfam" id="PF08544"/>
    </source>
</evidence>
<feature type="domain" description="GHMP kinase N-terminal" evidence="9">
    <location>
        <begin position="7"/>
        <end position="82"/>
    </location>
</feature>
<dbReference type="GO" id="GO:0006012">
    <property type="term" value="P:galactose metabolic process"/>
    <property type="evidence" value="ECO:0007669"/>
    <property type="project" value="InterPro"/>
</dbReference>
<gene>
    <name evidence="11" type="ORF">S01H1_36457</name>
</gene>
<dbReference type="InterPro" id="IPR020568">
    <property type="entry name" value="Ribosomal_Su5_D2-typ_SF"/>
</dbReference>
<dbReference type="GO" id="GO:0004335">
    <property type="term" value="F:galactokinase activity"/>
    <property type="evidence" value="ECO:0007669"/>
    <property type="project" value="InterPro"/>
</dbReference>
<feature type="domain" description="GHMP kinase C-terminal" evidence="10">
    <location>
        <begin position="193"/>
        <end position="265"/>
    </location>
</feature>
<dbReference type="SUPFAM" id="SSF55060">
    <property type="entry name" value="GHMP Kinase, C-terminal domain"/>
    <property type="match status" value="1"/>
</dbReference>
<evidence type="ECO:0000256" key="3">
    <source>
        <dbReference type="ARBA" id="ARBA00022723"/>
    </source>
</evidence>
<evidence type="ECO:0000256" key="4">
    <source>
        <dbReference type="ARBA" id="ARBA00022741"/>
    </source>
</evidence>
<dbReference type="Pfam" id="PF08544">
    <property type="entry name" value="GHMP_kinases_C"/>
    <property type="match status" value="1"/>
</dbReference>
<feature type="non-terminal residue" evidence="11">
    <location>
        <position position="1"/>
    </location>
</feature>
<dbReference type="InterPro" id="IPR006204">
    <property type="entry name" value="GHMP_kinase_N_dom"/>
</dbReference>
<organism evidence="11">
    <name type="scientific">marine sediment metagenome</name>
    <dbReference type="NCBI Taxonomy" id="412755"/>
    <lineage>
        <taxon>unclassified sequences</taxon>
        <taxon>metagenomes</taxon>
        <taxon>ecological metagenomes</taxon>
    </lineage>
</organism>
<dbReference type="GO" id="GO:0005829">
    <property type="term" value="C:cytosol"/>
    <property type="evidence" value="ECO:0007669"/>
    <property type="project" value="TreeGrafter"/>
</dbReference>
<dbReference type="PRINTS" id="PR00959">
    <property type="entry name" value="MEVGALKINASE"/>
</dbReference>
<keyword evidence="8" id="KW-0119">Carbohydrate metabolism</keyword>
<evidence type="ECO:0000259" key="9">
    <source>
        <dbReference type="Pfam" id="PF00288"/>
    </source>
</evidence>
<accession>X0UWG0</accession>
<dbReference type="GO" id="GO:0005524">
    <property type="term" value="F:ATP binding"/>
    <property type="evidence" value="ECO:0007669"/>
    <property type="project" value="UniProtKB-KW"/>
</dbReference>
<dbReference type="Gene3D" id="3.30.230.10">
    <property type="match status" value="1"/>
</dbReference>
<evidence type="ECO:0000256" key="7">
    <source>
        <dbReference type="ARBA" id="ARBA00022842"/>
    </source>
</evidence>
<dbReference type="EMBL" id="BARS01022843">
    <property type="protein sequence ID" value="GAG04648.1"/>
    <property type="molecule type" value="Genomic_DNA"/>
</dbReference>
<comment type="similarity">
    <text evidence="1">Belongs to the GHMP kinase family. GalK subfamily.</text>
</comment>
<evidence type="ECO:0000313" key="11">
    <source>
        <dbReference type="EMBL" id="GAG04648.1"/>
    </source>
</evidence>
<dbReference type="InterPro" id="IPR036554">
    <property type="entry name" value="GHMP_kinase_C_sf"/>
</dbReference>
<dbReference type="InterPro" id="IPR006206">
    <property type="entry name" value="Mevalonate/galactokinase"/>
</dbReference>
<dbReference type="NCBIfam" id="TIGR00131">
    <property type="entry name" value="gal_kin"/>
    <property type="match status" value="1"/>
</dbReference>
<evidence type="ECO:0000256" key="2">
    <source>
        <dbReference type="ARBA" id="ARBA00022679"/>
    </source>
</evidence>
<keyword evidence="6" id="KW-0067">ATP-binding</keyword>
<dbReference type="PANTHER" id="PTHR10457:SF7">
    <property type="entry name" value="GALACTOKINASE-RELATED"/>
    <property type="match status" value="1"/>
</dbReference>
<sequence>AGELQDAGFRLTGIDMVIHSTVPIGGGLSSSAALEVSSALAFTSAAGVEVERKQLALICQAAEHNYAGMMCGVMDQYIALFGEHGVAVRLDCRSLEHEAVPLSAGTAKFIVCDTGVRHELASSEYNKRRAECQEGVRVAGRVLDSAPIKALRDVTTADLPDLEPELEPVVFRRVRHVVTENARVLEAVTAMWARNHLALGALMDASHDSLRNDYEVSCSELDTLVEIAWGQGGVYGSRMTGGGFGGCTISLVGADKVDTFCENVAHGYEA</sequence>
<dbReference type="SUPFAM" id="SSF54211">
    <property type="entry name" value="Ribosomal protein S5 domain 2-like"/>
    <property type="match status" value="1"/>
</dbReference>
<dbReference type="PROSITE" id="PS00627">
    <property type="entry name" value="GHMP_KINASES_ATP"/>
    <property type="match status" value="1"/>
</dbReference>
<dbReference type="InterPro" id="IPR006203">
    <property type="entry name" value="GHMP_knse_ATP-bd_CS"/>
</dbReference>
<proteinExistence type="inferred from homology"/>
<protein>
    <recommendedName>
        <fullName evidence="12">Galactokinase</fullName>
    </recommendedName>
</protein>
<keyword evidence="4" id="KW-0547">Nucleotide-binding</keyword>
<dbReference type="PANTHER" id="PTHR10457">
    <property type="entry name" value="MEVALONATE KINASE/GALACTOKINASE"/>
    <property type="match status" value="1"/>
</dbReference>
<keyword evidence="2" id="KW-0808">Transferase</keyword>
<dbReference type="PIRSF" id="PIRSF000530">
    <property type="entry name" value="Galactokinase"/>
    <property type="match status" value="1"/>
</dbReference>
<evidence type="ECO:0008006" key="12">
    <source>
        <dbReference type="Google" id="ProtNLM"/>
    </source>
</evidence>
<name>X0UWG0_9ZZZZ</name>
<dbReference type="AlphaFoldDB" id="X0UWG0"/>
<dbReference type="Pfam" id="PF00288">
    <property type="entry name" value="GHMP_kinases_N"/>
    <property type="match status" value="1"/>
</dbReference>
<dbReference type="Gene3D" id="3.30.70.890">
    <property type="entry name" value="GHMP kinase, C-terminal domain"/>
    <property type="match status" value="1"/>
</dbReference>
<evidence type="ECO:0000256" key="6">
    <source>
        <dbReference type="ARBA" id="ARBA00022840"/>
    </source>
</evidence>